<evidence type="ECO:0000313" key="2">
    <source>
        <dbReference type="EMBL" id="GAI48050.1"/>
    </source>
</evidence>
<reference evidence="2" key="1">
    <citation type="journal article" date="2014" name="Front. Microbiol.">
        <title>High frequency of phylogenetically diverse reductive dehalogenase-homologous genes in deep subseafloor sedimentary metagenomes.</title>
        <authorList>
            <person name="Kawai M."/>
            <person name="Futagami T."/>
            <person name="Toyoda A."/>
            <person name="Takaki Y."/>
            <person name="Nishi S."/>
            <person name="Hori S."/>
            <person name="Arai W."/>
            <person name="Tsubouchi T."/>
            <person name="Morono Y."/>
            <person name="Uchiyama I."/>
            <person name="Ito T."/>
            <person name="Fujiyama A."/>
            <person name="Inagaki F."/>
            <person name="Takami H."/>
        </authorList>
    </citation>
    <scope>NUCLEOTIDE SEQUENCE</scope>
    <source>
        <strain evidence="2">Expedition CK06-06</strain>
    </source>
</reference>
<protein>
    <recommendedName>
        <fullName evidence="1">Magnetosome protein MamS/MamX domain-containing protein</fullName>
    </recommendedName>
</protein>
<feature type="non-terminal residue" evidence="2">
    <location>
        <position position="1"/>
    </location>
</feature>
<sequence>GDHEGMARQAEKPPIVRISGIVQEIKTHPCERTTGRALIGTHLILKDSQNREFNIHLGPTVDVADIVKRLSVGKEIEILGFRTEKMPAGHHVAKTLILGGRTIQLRDSMLRPSWSRSGRYAESRGKNRR</sequence>
<proteinExistence type="predicted"/>
<organism evidence="2">
    <name type="scientific">marine sediment metagenome</name>
    <dbReference type="NCBI Taxonomy" id="412755"/>
    <lineage>
        <taxon>unclassified sequences</taxon>
        <taxon>metagenomes</taxon>
        <taxon>ecological metagenomes</taxon>
    </lineage>
</organism>
<feature type="domain" description="Magnetosome protein MamS/MamX" evidence="1">
    <location>
        <begin position="16"/>
        <end position="102"/>
    </location>
</feature>
<feature type="non-terminal residue" evidence="2">
    <location>
        <position position="129"/>
    </location>
</feature>
<accession>X1QAK7</accession>
<dbReference type="Pfam" id="PF26390">
    <property type="entry name" value="MamS_MamX"/>
    <property type="match status" value="1"/>
</dbReference>
<evidence type="ECO:0000259" key="1">
    <source>
        <dbReference type="Pfam" id="PF26390"/>
    </source>
</evidence>
<dbReference type="AlphaFoldDB" id="X1QAK7"/>
<comment type="caution">
    <text evidence="2">The sequence shown here is derived from an EMBL/GenBank/DDBJ whole genome shotgun (WGS) entry which is preliminary data.</text>
</comment>
<dbReference type="InterPro" id="IPR058837">
    <property type="entry name" value="MamS_MamX_dom"/>
</dbReference>
<gene>
    <name evidence="2" type="ORF">S06H3_63836</name>
</gene>
<dbReference type="EMBL" id="BARV01042452">
    <property type="protein sequence ID" value="GAI48050.1"/>
    <property type="molecule type" value="Genomic_DNA"/>
</dbReference>
<name>X1QAK7_9ZZZZ</name>